<dbReference type="InterPro" id="IPR036691">
    <property type="entry name" value="Endo/exonu/phosph_ase_sf"/>
</dbReference>
<protein>
    <recommendedName>
        <fullName evidence="3">Endonuclease/exonuclease/phosphatase domain-containing protein</fullName>
    </recommendedName>
</protein>
<dbReference type="Proteomes" id="UP000799767">
    <property type="component" value="Unassembled WGS sequence"/>
</dbReference>
<reference evidence="1" key="1">
    <citation type="journal article" date="2020" name="Stud. Mycol.">
        <title>101 Dothideomycetes genomes: a test case for predicting lifestyles and emergence of pathogens.</title>
        <authorList>
            <person name="Haridas S."/>
            <person name="Albert R."/>
            <person name="Binder M."/>
            <person name="Bloem J."/>
            <person name="Labutti K."/>
            <person name="Salamov A."/>
            <person name="Andreopoulos B."/>
            <person name="Baker S."/>
            <person name="Barry K."/>
            <person name="Bills G."/>
            <person name="Bluhm B."/>
            <person name="Cannon C."/>
            <person name="Castanera R."/>
            <person name="Culley D."/>
            <person name="Daum C."/>
            <person name="Ezra D."/>
            <person name="Gonzalez J."/>
            <person name="Henrissat B."/>
            <person name="Kuo A."/>
            <person name="Liang C."/>
            <person name="Lipzen A."/>
            <person name="Lutzoni F."/>
            <person name="Magnuson J."/>
            <person name="Mondo S."/>
            <person name="Nolan M."/>
            <person name="Ohm R."/>
            <person name="Pangilinan J."/>
            <person name="Park H.-J."/>
            <person name="Ramirez L."/>
            <person name="Alfaro M."/>
            <person name="Sun H."/>
            <person name="Tritt A."/>
            <person name="Yoshinaga Y."/>
            <person name="Zwiers L.-H."/>
            <person name="Turgeon B."/>
            <person name="Goodwin S."/>
            <person name="Spatafora J."/>
            <person name="Crous P."/>
            <person name="Grigoriev I."/>
        </authorList>
    </citation>
    <scope>NUCLEOTIDE SEQUENCE</scope>
    <source>
        <strain evidence="1">CBS 113389</strain>
    </source>
</reference>
<dbReference type="RefSeq" id="XP_033586919.1">
    <property type="nucleotide sequence ID" value="XM_033737483.1"/>
</dbReference>
<dbReference type="Gene3D" id="3.60.10.10">
    <property type="entry name" value="Endonuclease/exonuclease/phosphatase"/>
    <property type="match status" value="1"/>
</dbReference>
<dbReference type="EMBL" id="MU001639">
    <property type="protein sequence ID" value="KAF2480349.1"/>
    <property type="molecule type" value="Genomic_DNA"/>
</dbReference>
<name>A0A6A6PK11_9PEZI</name>
<evidence type="ECO:0008006" key="3">
    <source>
        <dbReference type="Google" id="ProtNLM"/>
    </source>
</evidence>
<evidence type="ECO:0000313" key="2">
    <source>
        <dbReference type="Proteomes" id="UP000799767"/>
    </source>
</evidence>
<dbReference type="SUPFAM" id="SSF56219">
    <property type="entry name" value="DNase I-like"/>
    <property type="match status" value="1"/>
</dbReference>
<keyword evidence="2" id="KW-1185">Reference proteome</keyword>
<evidence type="ECO:0000313" key="1">
    <source>
        <dbReference type="EMBL" id="KAF2480349.1"/>
    </source>
</evidence>
<proteinExistence type="predicted"/>
<organism evidence="1 2">
    <name type="scientific">Neohortaea acidophila</name>
    <dbReference type="NCBI Taxonomy" id="245834"/>
    <lineage>
        <taxon>Eukaryota</taxon>
        <taxon>Fungi</taxon>
        <taxon>Dikarya</taxon>
        <taxon>Ascomycota</taxon>
        <taxon>Pezizomycotina</taxon>
        <taxon>Dothideomycetes</taxon>
        <taxon>Dothideomycetidae</taxon>
        <taxon>Mycosphaerellales</taxon>
        <taxon>Teratosphaeriaceae</taxon>
        <taxon>Neohortaea</taxon>
    </lineage>
</organism>
<gene>
    <name evidence="1" type="ORF">BDY17DRAFT_326258</name>
</gene>
<dbReference type="AlphaFoldDB" id="A0A6A6PK11"/>
<accession>A0A6A6PK11</accession>
<dbReference type="GeneID" id="54478485"/>
<sequence length="125" mass="13947">MPYLRVGYVNSRGLNEENWQELRRWVERDVFDLATVAATVRPVERTGSRYKGGMCVLASAAVASRIEEVVTVEETAITIRIDSWQISGVYLPPTLPPDQVYTALAGLAASDVVLGDFNIHFSLRY</sequence>